<dbReference type="InterPro" id="IPR047618">
    <property type="entry name" value="QOR-like"/>
</dbReference>
<organism evidence="6 7">
    <name type="scientific">Meripilus lineatus</name>
    <dbReference type="NCBI Taxonomy" id="2056292"/>
    <lineage>
        <taxon>Eukaryota</taxon>
        <taxon>Fungi</taxon>
        <taxon>Dikarya</taxon>
        <taxon>Basidiomycota</taxon>
        <taxon>Agaricomycotina</taxon>
        <taxon>Agaricomycetes</taxon>
        <taxon>Polyporales</taxon>
        <taxon>Meripilaceae</taxon>
        <taxon>Meripilus</taxon>
    </lineage>
</organism>
<dbReference type="AlphaFoldDB" id="A0AAD5V1R1"/>
<accession>A0AAD5V1R1</accession>
<evidence type="ECO:0000313" key="7">
    <source>
        <dbReference type="Proteomes" id="UP001212997"/>
    </source>
</evidence>
<dbReference type="Gene3D" id="3.90.180.10">
    <property type="entry name" value="Medium-chain alcohol dehydrogenases, catalytic domain"/>
    <property type="match status" value="1"/>
</dbReference>
<dbReference type="Pfam" id="PF00107">
    <property type="entry name" value="ADH_zinc_N"/>
    <property type="match status" value="1"/>
</dbReference>
<dbReference type="PANTHER" id="PTHR48106:SF13">
    <property type="entry name" value="QUINONE OXIDOREDUCTASE-RELATED"/>
    <property type="match status" value="1"/>
</dbReference>
<keyword evidence="1" id="KW-0521">NADP</keyword>
<dbReference type="CDD" id="cd05286">
    <property type="entry name" value="QOR2"/>
    <property type="match status" value="1"/>
</dbReference>
<dbReference type="Proteomes" id="UP001212997">
    <property type="component" value="Unassembled WGS sequence"/>
</dbReference>
<gene>
    <name evidence="6" type="ORF">NLI96_g6016</name>
</gene>
<dbReference type="GO" id="GO:0070402">
    <property type="term" value="F:NADPH binding"/>
    <property type="evidence" value="ECO:0007669"/>
    <property type="project" value="TreeGrafter"/>
</dbReference>
<comment type="caution">
    <text evidence="6">The sequence shown here is derived from an EMBL/GenBank/DDBJ whole genome shotgun (WGS) entry which is preliminary data.</text>
</comment>
<dbReference type="InterPro" id="IPR013154">
    <property type="entry name" value="ADH-like_N"/>
</dbReference>
<dbReference type="GO" id="GO:0035925">
    <property type="term" value="F:mRNA 3'-UTR AU-rich region binding"/>
    <property type="evidence" value="ECO:0007669"/>
    <property type="project" value="TreeGrafter"/>
</dbReference>
<name>A0AAD5V1R1_9APHY</name>
<feature type="domain" description="Enoyl reductase (ER)" evidence="5">
    <location>
        <begin position="18"/>
        <end position="339"/>
    </location>
</feature>
<evidence type="ECO:0000259" key="5">
    <source>
        <dbReference type="SMART" id="SM00829"/>
    </source>
</evidence>
<dbReference type="FunFam" id="3.40.50.720:FF:000053">
    <property type="entry name" value="Quinone oxidoreductase 1"/>
    <property type="match status" value="1"/>
</dbReference>
<dbReference type="Pfam" id="PF08240">
    <property type="entry name" value="ADH_N"/>
    <property type="match status" value="1"/>
</dbReference>
<keyword evidence="2" id="KW-0560">Oxidoreductase</keyword>
<evidence type="ECO:0000256" key="3">
    <source>
        <dbReference type="ARBA" id="ARBA00043088"/>
    </source>
</evidence>
<dbReference type="InterPro" id="IPR013149">
    <property type="entry name" value="ADH-like_C"/>
</dbReference>
<dbReference type="InterPro" id="IPR020843">
    <property type="entry name" value="ER"/>
</dbReference>
<evidence type="ECO:0000256" key="1">
    <source>
        <dbReference type="ARBA" id="ARBA00022857"/>
    </source>
</evidence>
<evidence type="ECO:0000313" key="6">
    <source>
        <dbReference type="EMBL" id="KAJ3483874.1"/>
    </source>
</evidence>
<dbReference type="Gene3D" id="3.40.50.720">
    <property type="entry name" value="NAD(P)-binding Rossmann-like Domain"/>
    <property type="match status" value="1"/>
</dbReference>
<dbReference type="SMART" id="SM00829">
    <property type="entry name" value="PKS_ER"/>
    <property type="match status" value="1"/>
</dbReference>
<dbReference type="GO" id="GO:0003960">
    <property type="term" value="F:quinone reductase (NADPH) activity"/>
    <property type="evidence" value="ECO:0007669"/>
    <property type="project" value="InterPro"/>
</dbReference>
<dbReference type="EMBL" id="JANAWD010000211">
    <property type="protein sequence ID" value="KAJ3483874.1"/>
    <property type="molecule type" value="Genomic_DNA"/>
</dbReference>
<dbReference type="InterPro" id="IPR011032">
    <property type="entry name" value="GroES-like_sf"/>
</dbReference>
<protein>
    <recommendedName>
        <fullName evidence="4">Probable quinone oxidoreductase</fullName>
    </recommendedName>
    <alternativeName>
        <fullName evidence="3">NADPH:quinone reductase</fullName>
    </alternativeName>
</protein>
<dbReference type="GO" id="GO:0005829">
    <property type="term" value="C:cytosol"/>
    <property type="evidence" value="ECO:0007669"/>
    <property type="project" value="TreeGrafter"/>
</dbReference>
<dbReference type="SUPFAM" id="SSF50129">
    <property type="entry name" value="GroES-like"/>
    <property type="match status" value="1"/>
</dbReference>
<reference evidence="6" key="1">
    <citation type="submission" date="2022-07" db="EMBL/GenBank/DDBJ databases">
        <title>Genome Sequence of Physisporinus lineatus.</title>
        <authorList>
            <person name="Buettner E."/>
        </authorList>
    </citation>
    <scope>NUCLEOTIDE SEQUENCE</scope>
    <source>
        <strain evidence="6">VT162</strain>
    </source>
</reference>
<dbReference type="PANTHER" id="PTHR48106">
    <property type="entry name" value="QUINONE OXIDOREDUCTASE PIG3-RELATED"/>
    <property type="match status" value="1"/>
</dbReference>
<proteinExistence type="predicted"/>
<sequence length="344" mass="37403">MSQVLPQSFRATIVPHPGDFDVIQMNEIPFPEQCAGELVIKVHYAGVNFMDNHVRSGGYPVSAYPYRFGVEGSGVVVGLPSDPDTLGDEDFIKRAFKIGSKVAFIGPGAFSEYVTISWKRAHVLPEGVSLRTGAAIHAQGLTALSFVEEAFPVKHGDIILVHTVAGGVGLLLAQLIKMKGGIVIGTTSTPEKAEIAKKNGADHVILYKSEDVVKRVLEITEGEGVHAIFDGVGLDTFELDFKVIRRKGTILFLGETSGPLPPIQSSKLVEKNIYVARPTVANYAFTPKDGYQYTKRLYNLVLERKLEVLIHAEYPFTVEGVRNSGKDLQNGNSIGKLLVKVEAD</sequence>
<keyword evidence="7" id="KW-1185">Reference proteome</keyword>
<dbReference type="SUPFAM" id="SSF51735">
    <property type="entry name" value="NAD(P)-binding Rossmann-fold domains"/>
    <property type="match status" value="1"/>
</dbReference>
<dbReference type="InterPro" id="IPR036291">
    <property type="entry name" value="NAD(P)-bd_dom_sf"/>
</dbReference>
<evidence type="ECO:0000256" key="4">
    <source>
        <dbReference type="ARBA" id="ARBA00070796"/>
    </source>
</evidence>
<evidence type="ECO:0000256" key="2">
    <source>
        <dbReference type="ARBA" id="ARBA00023002"/>
    </source>
</evidence>